<dbReference type="STRING" id="1077348.A0A2G8RMR4"/>
<keyword evidence="1" id="KW-0175">Coiled coil</keyword>
<comment type="caution">
    <text evidence="3">The sequence shown here is derived from an EMBL/GenBank/DDBJ whole genome shotgun (WGS) entry which is preliminary data.</text>
</comment>
<protein>
    <submittedName>
        <fullName evidence="3">Uncharacterized protein</fullName>
    </submittedName>
</protein>
<name>A0A2G8RMR4_9APHY</name>
<evidence type="ECO:0000313" key="3">
    <source>
        <dbReference type="EMBL" id="PIL22804.1"/>
    </source>
</evidence>
<keyword evidence="2" id="KW-0732">Signal</keyword>
<dbReference type="EMBL" id="AYKW01000069">
    <property type="protein sequence ID" value="PIL22804.1"/>
    <property type="molecule type" value="Genomic_DNA"/>
</dbReference>
<proteinExistence type="predicted"/>
<evidence type="ECO:0000313" key="4">
    <source>
        <dbReference type="Proteomes" id="UP000230002"/>
    </source>
</evidence>
<feature type="coiled-coil region" evidence="1">
    <location>
        <begin position="345"/>
        <end position="372"/>
    </location>
</feature>
<evidence type="ECO:0000256" key="2">
    <source>
        <dbReference type="SAM" id="SignalP"/>
    </source>
</evidence>
<dbReference type="SUPFAM" id="SSF50494">
    <property type="entry name" value="Trypsin-like serine proteases"/>
    <property type="match status" value="1"/>
</dbReference>
<accession>A0A2G8RMR4</accession>
<gene>
    <name evidence="3" type="ORF">GSI_15499</name>
</gene>
<dbReference type="AlphaFoldDB" id="A0A2G8RMR4"/>
<sequence>MSSGAQCHLLSRCSLLVSVASFFTSLCVSESSKAYPSVSKIPSDEQITAALSPLQPSPLSQDEICCFFSGLPSRPLLIARTGAPWKPIPRGHWQCPYDRELRPVGDHAIAAPGVWDNQVGPALLKVLDEENVKWDTIDVHRIHYTEFDHEAPFPVVVCIGVKFGALSGEDGVGVAKRCQAVLDGFGLGDVEVAIKASARFQAAAPAFEKPVRRWVGDKSPVDNFRMPFTSCVGFPLSSAAHPGVEGSGGFFFTNGEDASKVFLLTARHVVIETTTRDKNVVYDHESSGAEPRRQNATVFGDKGIFEYMKSLRVELGSNSRYADLCRRWIDDAQAENDKAQGQDEKAASAREANRHQLELEEAQAAVNALDTLYVDAAKLYLSELGRTLGFVSYSPPIGFSLGGHKYTEDIAVIEVDANKIDPSTFRPNALDLGSGEFGIGELTRLMNPRGWKLGDPASFDHHAIFDCLQLRDIIPDAELRDPKQTDFNGDRCLVVLKRGKTSGLTIGRLNNVPSYTRTYWEDGTSDVSMEWPIFSVRYDTVKKPVAFSEPGDSGSVVVDGKGRIAGIVTGGAGFLNSKLDSRATLTAHVTYMTAAEFIRDQMRTRGIDMNVNFTLKQAPDLPVSSDRGIQDQEAC</sequence>
<dbReference type="Proteomes" id="UP000230002">
    <property type="component" value="Unassembled WGS sequence"/>
</dbReference>
<dbReference type="OrthoDB" id="3215905at2759"/>
<feature type="chain" id="PRO_5013607399" evidence="2">
    <location>
        <begin position="30"/>
        <end position="635"/>
    </location>
</feature>
<feature type="signal peptide" evidence="2">
    <location>
        <begin position="1"/>
        <end position="29"/>
    </location>
</feature>
<evidence type="ECO:0000256" key="1">
    <source>
        <dbReference type="SAM" id="Coils"/>
    </source>
</evidence>
<reference evidence="3 4" key="1">
    <citation type="journal article" date="2015" name="Sci. Rep.">
        <title>Chromosome-level genome map provides insights into diverse defense mechanisms in the medicinal fungus Ganoderma sinense.</title>
        <authorList>
            <person name="Zhu Y."/>
            <person name="Xu J."/>
            <person name="Sun C."/>
            <person name="Zhou S."/>
            <person name="Xu H."/>
            <person name="Nelson D.R."/>
            <person name="Qian J."/>
            <person name="Song J."/>
            <person name="Luo H."/>
            <person name="Xiang L."/>
            <person name="Li Y."/>
            <person name="Xu Z."/>
            <person name="Ji A."/>
            <person name="Wang L."/>
            <person name="Lu S."/>
            <person name="Hayward A."/>
            <person name="Sun W."/>
            <person name="Li X."/>
            <person name="Schwartz D.C."/>
            <person name="Wang Y."/>
            <person name="Chen S."/>
        </authorList>
    </citation>
    <scope>NUCLEOTIDE SEQUENCE [LARGE SCALE GENOMIC DNA]</scope>
    <source>
        <strain evidence="3 4">ZZ0214-1</strain>
    </source>
</reference>
<dbReference type="InterPro" id="IPR009003">
    <property type="entry name" value="Peptidase_S1_PA"/>
</dbReference>
<organism evidence="3 4">
    <name type="scientific">Ganoderma sinense ZZ0214-1</name>
    <dbReference type="NCBI Taxonomy" id="1077348"/>
    <lineage>
        <taxon>Eukaryota</taxon>
        <taxon>Fungi</taxon>
        <taxon>Dikarya</taxon>
        <taxon>Basidiomycota</taxon>
        <taxon>Agaricomycotina</taxon>
        <taxon>Agaricomycetes</taxon>
        <taxon>Polyporales</taxon>
        <taxon>Polyporaceae</taxon>
        <taxon>Ganoderma</taxon>
    </lineage>
</organism>
<keyword evidence="4" id="KW-1185">Reference proteome</keyword>